<keyword evidence="2" id="KW-1003">Cell membrane</keyword>
<feature type="transmembrane region" description="Helical" evidence="8">
    <location>
        <begin position="210"/>
        <end position="232"/>
    </location>
</feature>
<feature type="transmembrane region" description="Helical" evidence="8">
    <location>
        <begin position="343"/>
        <end position="363"/>
    </location>
</feature>
<feature type="transmembrane region" description="Helical" evidence="8">
    <location>
        <begin position="279"/>
        <end position="300"/>
    </location>
</feature>
<keyword evidence="4" id="KW-0808">Transferase</keyword>
<feature type="transmembrane region" description="Helical" evidence="8">
    <location>
        <begin position="312"/>
        <end position="331"/>
    </location>
</feature>
<dbReference type="GO" id="GO:0009103">
    <property type="term" value="P:lipopolysaccharide biosynthetic process"/>
    <property type="evidence" value="ECO:0007669"/>
    <property type="project" value="UniProtKB-ARBA"/>
</dbReference>
<gene>
    <name evidence="10" type="ORF">UU78_C0047G0002</name>
</gene>
<evidence type="ECO:0000256" key="3">
    <source>
        <dbReference type="ARBA" id="ARBA00022676"/>
    </source>
</evidence>
<feature type="domain" description="Glycosyltransferase RgtA/B/C/D-like" evidence="9">
    <location>
        <begin position="66"/>
        <end position="227"/>
    </location>
</feature>
<dbReference type="InterPro" id="IPR050297">
    <property type="entry name" value="LipidA_mod_glycosyltrf_83"/>
</dbReference>
<accession>A0A0G0ZFW7</accession>
<comment type="caution">
    <text evidence="10">The sequence shown here is derived from an EMBL/GenBank/DDBJ whole genome shotgun (WGS) entry which is preliminary data.</text>
</comment>
<dbReference type="Pfam" id="PF13231">
    <property type="entry name" value="PMT_2"/>
    <property type="match status" value="1"/>
</dbReference>
<dbReference type="GO" id="GO:0005886">
    <property type="term" value="C:plasma membrane"/>
    <property type="evidence" value="ECO:0007669"/>
    <property type="project" value="UniProtKB-SubCell"/>
</dbReference>
<dbReference type="PANTHER" id="PTHR33908:SF3">
    <property type="entry name" value="UNDECAPRENYL PHOSPHATE-ALPHA-4-AMINO-4-DEOXY-L-ARABINOSE ARABINOSYL TRANSFERASE"/>
    <property type="match status" value="1"/>
</dbReference>
<evidence type="ECO:0000256" key="7">
    <source>
        <dbReference type="ARBA" id="ARBA00023136"/>
    </source>
</evidence>
<dbReference type="GO" id="GO:0010041">
    <property type="term" value="P:response to iron(III) ion"/>
    <property type="evidence" value="ECO:0007669"/>
    <property type="project" value="TreeGrafter"/>
</dbReference>
<dbReference type="GO" id="GO:0016763">
    <property type="term" value="F:pentosyltransferase activity"/>
    <property type="evidence" value="ECO:0007669"/>
    <property type="project" value="TreeGrafter"/>
</dbReference>
<dbReference type="InterPro" id="IPR038731">
    <property type="entry name" value="RgtA/B/C-like"/>
</dbReference>
<keyword evidence="7 8" id="KW-0472">Membrane</keyword>
<dbReference type="PANTHER" id="PTHR33908">
    <property type="entry name" value="MANNOSYLTRANSFERASE YKCB-RELATED"/>
    <property type="match status" value="1"/>
</dbReference>
<comment type="subcellular location">
    <subcellularLocation>
        <location evidence="1">Cell membrane</location>
        <topology evidence="1">Multi-pass membrane protein</topology>
    </subcellularLocation>
</comment>
<proteinExistence type="predicted"/>
<evidence type="ECO:0000256" key="4">
    <source>
        <dbReference type="ARBA" id="ARBA00022679"/>
    </source>
</evidence>
<evidence type="ECO:0000256" key="1">
    <source>
        <dbReference type="ARBA" id="ARBA00004651"/>
    </source>
</evidence>
<feature type="transmembrane region" description="Helical" evidence="8">
    <location>
        <begin position="393"/>
        <end position="415"/>
    </location>
</feature>
<evidence type="ECO:0000256" key="6">
    <source>
        <dbReference type="ARBA" id="ARBA00022989"/>
    </source>
</evidence>
<evidence type="ECO:0000259" key="9">
    <source>
        <dbReference type="Pfam" id="PF13231"/>
    </source>
</evidence>
<feature type="transmembrane region" description="Helical" evidence="8">
    <location>
        <begin position="5"/>
        <end position="23"/>
    </location>
</feature>
<feature type="transmembrane region" description="Helical" evidence="8">
    <location>
        <begin position="369"/>
        <end position="386"/>
    </location>
</feature>
<feature type="transmembrane region" description="Helical" evidence="8">
    <location>
        <begin position="117"/>
        <end position="135"/>
    </location>
</feature>
<evidence type="ECO:0000313" key="11">
    <source>
        <dbReference type="Proteomes" id="UP000034371"/>
    </source>
</evidence>
<dbReference type="EMBL" id="LCBY01000047">
    <property type="protein sequence ID" value="KKS20946.1"/>
    <property type="molecule type" value="Genomic_DNA"/>
</dbReference>
<name>A0A0G0ZFW7_9BACT</name>
<feature type="transmembrane region" description="Helical" evidence="8">
    <location>
        <begin position="93"/>
        <end position="111"/>
    </location>
</feature>
<feature type="transmembrane region" description="Helical" evidence="8">
    <location>
        <begin position="166"/>
        <end position="182"/>
    </location>
</feature>
<keyword evidence="3" id="KW-0328">Glycosyltransferase</keyword>
<sequence length="548" mass="63028">MKQTFILIGIIIIASILRLYQLGQVPISPDWDEVALGYNAYSILKTGRDEYGTFLPLSIRSFDDYKPPLYTYLTVPSVALFDLTVWSVRLPSAIMGIFAVLGTFFLVRELFRKSTINYQLSIFSSFLLAISPWHIQFSRIAFEANTGITLNIWAVATFLIGLRKKYFFPISAILFGLGMYAYHSERIFLPLLVLLLGVIFRKEVFHKENIGSIITAILIGLLVVAPLATVFANKSSMSRAYGTSIFSNPTNLLARSISSIEYDQKLGDKIGQLFDNRRFVWTQTLLFGYLSHFSMKWLFLTGDNPRHHAPDMGLLYLWELPFILYGLYTIIKSKDQKTKCIIIGWLLISPIAASPTTGLPHAIRTLVFLPMYQIICAIGIVHALSYMKKVYSLYFRLFVYWIIGLLVIFNMLYYLDMYFVQQNYEFSEFWQYGYKQAVEYTEKVKQKYKKVVVSTKLEQSYMFFLFYSKYDPQKYLASGGTKSGGFREDRNTFDIYEFRDINWSSEQRNGDILYVGTLQDMPHGNLLNIPYLNGQSAIEIADQPNGAP</sequence>
<evidence type="ECO:0000256" key="2">
    <source>
        <dbReference type="ARBA" id="ARBA00022475"/>
    </source>
</evidence>
<reference evidence="10 11" key="1">
    <citation type="journal article" date="2015" name="Nature">
        <title>rRNA introns, odd ribosomes, and small enigmatic genomes across a large radiation of phyla.</title>
        <authorList>
            <person name="Brown C.T."/>
            <person name="Hug L.A."/>
            <person name="Thomas B.C."/>
            <person name="Sharon I."/>
            <person name="Castelle C.J."/>
            <person name="Singh A."/>
            <person name="Wilkins M.J."/>
            <person name="Williams K.H."/>
            <person name="Banfield J.F."/>
        </authorList>
    </citation>
    <scope>NUCLEOTIDE SEQUENCE [LARGE SCALE GENOMIC DNA]</scope>
</reference>
<feature type="transmembrane region" description="Helical" evidence="8">
    <location>
        <begin position="142"/>
        <end position="160"/>
    </location>
</feature>
<keyword evidence="6 8" id="KW-1133">Transmembrane helix</keyword>
<dbReference type="AlphaFoldDB" id="A0A0G0ZFW7"/>
<keyword evidence="5 8" id="KW-0812">Transmembrane</keyword>
<evidence type="ECO:0000256" key="8">
    <source>
        <dbReference type="SAM" id="Phobius"/>
    </source>
</evidence>
<evidence type="ECO:0000256" key="5">
    <source>
        <dbReference type="ARBA" id="ARBA00022692"/>
    </source>
</evidence>
<protein>
    <recommendedName>
        <fullName evidence="9">Glycosyltransferase RgtA/B/C/D-like domain-containing protein</fullName>
    </recommendedName>
</protein>
<organism evidence="10 11">
    <name type="scientific">Candidatus Roizmanbacteria bacterium GW2011_GWC2_41_7</name>
    <dbReference type="NCBI Taxonomy" id="1618487"/>
    <lineage>
        <taxon>Bacteria</taxon>
        <taxon>Candidatus Roizmaniibacteriota</taxon>
    </lineage>
</organism>
<dbReference type="Proteomes" id="UP000034371">
    <property type="component" value="Unassembled WGS sequence"/>
</dbReference>
<evidence type="ECO:0000313" key="10">
    <source>
        <dbReference type="EMBL" id="KKS20946.1"/>
    </source>
</evidence>